<sequence length="213" mass="24368">MKIISTNIAKPTTIEWQGQKVETGIYKYAVNNPIFLGFEDVVNDHVIDRRYHGGSDKACYLYSADHYPFWQNKYPNQDWKWGMFGENLTVSGLSESEIRIGDRFQIGGAVVQVTQPRQPCFKLGVRFGDQSVVSDFWTLPYPGVYVRVLLPGEVKTGDEIIRVESNPESLSVSQVFSIFHSKNENHELMQKAIAEPFIAASCRRNIEKLLFQR</sequence>
<protein>
    <submittedName>
        <fullName evidence="2">Uncharacterized protein conserved in bacteria</fullName>
    </submittedName>
</protein>
<dbReference type="PANTHER" id="PTHR30212">
    <property type="entry name" value="PROTEIN YIIM"/>
    <property type="match status" value="1"/>
</dbReference>
<gene>
    <name evidence="2" type="ORF">AQPE_5075</name>
</gene>
<dbReference type="PANTHER" id="PTHR30212:SF2">
    <property type="entry name" value="PROTEIN YIIM"/>
    <property type="match status" value="1"/>
</dbReference>
<dbReference type="RefSeq" id="WP_318348971.1">
    <property type="nucleotide sequence ID" value="NZ_AP018694.1"/>
</dbReference>
<evidence type="ECO:0000313" key="2">
    <source>
        <dbReference type="EMBL" id="BBE20880.1"/>
    </source>
</evidence>
<dbReference type="InterPro" id="IPR011037">
    <property type="entry name" value="Pyrv_Knase-like_insert_dom_sf"/>
</dbReference>
<dbReference type="Gene3D" id="2.40.33.20">
    <property type="entry name" value="PK beta-barrel domain-like"/>
    <property type="match status" value="1"/>
</dbReference>
<dbReference type="InterPro" id="IPR052353">
    <property type="entry name" value="Benzoxazolinone_Detox_Enz"/>
</dbReference>
<dbReference type="SUPFAM" id="SSF50800">
    <property type="entry name" value="PK beta-barrel domain-like"/>
    <property type="match status" value="1"/>
</dbReference>
<organism evidence="2 3">
    <name type="scientific">Aquipluma nitroreducens</name>
    <dbReference type="NCBI Taxonomy" id="2010828"/>
    <lineage>
        <taxon>Bacteria</taxon>
        <taxon>Pseudomonadati</taxon>
        <taxon>Bacteroidota</taxon>
        <taxon>Bacteroidia</taxon>
        <taxon>Marinilabiliales</taxon>
        <taxon>Prolixibacteraceae</taxon>
        <taxon>Aquipluma</taxon>
    </lineage>
</organism>
<proteinExistence type="predicted"/>
<reference evidence="2" key="1">
    <citation type="journal article" date="2020" name="Int. J. Syst. Evol. Microbiol.">
        <title>Aquipluma nitroreducens gen. nov. sp. nov., a novel facultatively anaerobic bacterium isolated from a freshwater lake.</title>
        <authorList>
            <person name="Watanabe M."/>
            <person name="Kojima H."/>
            <person name="Fukui M."/>
        </authorList>
    </citation>
    <scope>NUCLEOTIDE SEQUENCE</scope>
    <source>
        <strain evidence="2">MeG22</strain>
    </source>
</reference>
<dbReference type="AlphaFoldDB" id="A0A5K7SGY2"/>
<dbReference type="GO" id="GO:0003824">
    <property type="term" value="F:catalytic activity"/>
    <property type="evidence" value="ECO:0007669"/>
    <property type="project" value="InterPro"/>
</dbReference>
<evidence type="ECO:0000313" key="3">
    <source>
        <dbReference type="Proteomes" id="UP001193389"/>
    </source>
</evidence>
<feature type="domain" description="MOSC" evidence="1">
    <location>
        <begin position="28"/>
        <end position="163"/>
    </location>
</feature>
<name>A0A5K7SGY2_9BACT</name>
<evidence type="ECO:0000259" key="1">
    <source>
        <dbReference type="PROSITE" id="PS51340"/>
    </source>
</evidence>
<dbReference type="InterPro" id="IPR005302">
    <property type="entry name" value="MoCF_Sase_C"/>
</dbReference>
<dbReference type="Pfam" id="PF03473">
    <property type="entry name" value="MOSC"/>
    <property type="match status" value="1"/>
</dbReference>
<dbReference type="GO" id="GO:0030151">
    <property type="term" value="F:molybdenum ion binding"/>
    <property type="evidence" value="ECO:0007669"/>
    <property type="project" value="InterPro"/>
</dbReference>
<dbReference type="EMBL" id="AP018694">
    <property type="protein sequence ID" value="BBE20880.1"/>
    <property type="molecule type" value="Genomic_DNA"/>
</dbReference>
<dbReference type="KEGG" id="anf:AQPE_5075"/>
<accession>A0A5K7SGY2</accession>
<dbReference type="GO" id="GO:0030170">
    <property type="term" value="F:pyridoxal phosphate binding"/>
    <property type="evidence" value="ECO:0007669"/>
    <property type="project" value="InterPro"/>
</dbReference>
<keyword evidence="3" id="KW-1185">Reference proteome</keyword>
<dbReference type="PROSITE" id="PS51340">
    <property type="entry name" value="MOSC"/>
    <property type="match status" value="1"/>
</dbReference>
<dbReference type="Proteomes" id="UP001193389">
    <property type="component" value="Chromosome"/>
</dbReference>